<keyword evidence="1" id="KW-0732">Signal</keyword>
<keyword evidence="3" id="KW-1185">Reference proteome</keyword>
<dbReference type="AlphaFoldDB" id="A0A4Y2NSS9"/>
<protein>
    <recommendedName>
        <fullName evidence="4">Secreted protein</fullName>
    </recommendedName>
</protein>
<evidence type="ECO:0008006" key="4">
    <source>
        <dbReference type="Google" id="ProtNLM"/>
    </source>
</evidence>
<organism evidence="2 3">
    <name type="scientific">Araneus ventricosus</name>
    <name type="common">Orbweaver spider</name>
    <name type="synonym">Epeira ventricosa</name>
    <dbReference type="NCBI Taxonomy" id="182803"/>
    <lineage>
        <taxon>Eukaryota</taxon>
        <taxon>Metazoa</taxon>
        <taxon>Ecdysozoa</taxon>
        <taxon>Arthropoda</taxon>
        <taxon>Chelicerata</taxon>
        <taxon>Arachnida</taxon>
        <taxon>Araneae</taxon>
        <taxon>Araneomorphae</taxon>
        <taxon>Entelegynae</taxon>
        <taxon>Araneoidea</taxon>
        <taxon>Araneidae</taxon>
        <taxon>Araneus</taxon>
    </lineage>
</organism>
<gene>
    <name evidence="2" type="ORF">AVEN_61135_1</name>
</gene>
<evidence type="ECO:0000256" key="1">
    <source>
        <dbReference type="SAM" id="SignalP"/>
    </source>
</evidence>
<feature type="chain" id="PRO_5021494217" description="Secreted protein" evidence="1">
    <location>
        <begin position="27"/>
        <end position="70"/>
    </location>
</feature>
<evidence type="ECO:0000313" key="2">
    <source>
        <dbReference type="EMBL" id="GBN42645.1"/>
    </source>
</evidence>
<dbReference type="Proteomes" id="UP000499080">
    <property type="component" value="Unassembled WGS sequence"/>
</dbReference>
<name>A0A4Y2NSS9_ARAVE</name>
<comment type="caution">
    <text evidence="2">The sequence shown here is derived from an EMBL/GenBank/DDBJ whole genome shotgun (WGS) entry which is preliminary data.</text>
</comment>
<accession>A0A4Y2NSS9</accession>
<dbReference type="EMBL" id="BGPR01009842">
    <property type="protein sequence ID" value="GBN42645.1"/>
    <property type="molecule type" value="Genomic_DNA"/>
</dbReference>
<proteinExistence type="predicted"/>
<reference evidence="2 3" key="1">
    <citation type="journal article" date="2019" name="Sci. Rep.">
        <title>Orb-weaving spider Araneus ventricosus genome elucidates the spidroin gene catalogue.</title>
        <authorList>
            <person name="Kono N."/>
            <person name="Nakamura H."/>
            <person name="Ohtoshi R."/>
            <person name="Moran D.A.P."/>
            <person name="Shinohara A."/>
            <person name="Yoshida Y."/>
            <person name="Fujiwara M."/>
            <person name="Mori M."/>
            <person name="Tomita M."/>
            <person name="Arakawa K."/>
        </authorList>
    </citation>
    <scope>NUCLEOTIDE SEQUENCE [LARGE SCALE GENOMIC DNA]</scope>
</reference>
<feature type="signal peptide" evidence="1">
    <location>
        <begin position="1"/>
        <end position="26"/>
    </location>
</feature>
<sequence>MKRLQNSYKWITIVLWWMVFLQDASAQFDETFTLQNVWGRLQPGMRSLIQCLNDENHKKIKFTRTLDTGQ</sequence>
<feature type="non-terminal residue" evidence="2">
    <location>
        <position position="70"/>
    </location>
</feature>
<evidence type="ECO:0000313" key="3">
    <source>
        <dbReference type="Proteomes" id="UP000499080"/>
    </source>
</evidence>